<dbReference type="RefSeq" id="XP_055885875.1">
    <property type="nucleotide sequence ID" value="XM_056029900.1"/>
</dbReference>
<evidence type="ECO:0000256" key="14">
    <source>
        <dbReference type="SAM" id="MobiDB-lite"/>
    </source>
</evidence>
<gene>
    <name evidence="20 21 22 23 24" type="primary">LOC106053891</name>
</gene>
<evidence type="ECO:0000313" key="24">
    <source>
        <dbReference type="RefSeq" id="XP_055885877.1"/>
    </source>
</evidence>
<dbReference type="GeneID" id="106053891"/>
<evidence type="ECO:0000259" key="18">
    <source>
        <dbReference type="Pfam" id="PF22249"/>
    </source>
</evidence>
<dbReference type="AlphaFoldDB" id="A0A9W3AEZ8"/>
<protein>
    <submittedName>
        <fullName evidence="20 21">Endoplasmic reticulum metallopeptidase 1-like isoform X1</fullName>
    </submittedName>
</protein>
<dbReference type="InterPro" id="IPR007484">
    <property type="entry name" value="Peptidase_M28"/>
</dbReference>
<dbReference type="SUPFAM" id="SSF53187">
    <property type="entry name" value="Zn-dependent exopeptidases"/>
    <property type="match status" value="1"/>
</dbReference>
<evidence type="ECO:0000256" key="13">
    <source>
        <dbReference type="ARBA" id="ARBA00023180"/>
    </source>
</evidence>
<keyword evidence="12 15" id="KW-0472">Membrane</keyword>
<dbReference type="RefSeq" id="XP_055885876.1">
    <property type="nucleotide sequence ID" value="XM_056029901.1"/>
</dbReference>
<dbReference type="OMA" id="WNNTIGA"/>
<organism evidence="19 24">
    <name type="scientific">Biomphalaria glabrata</name>
    <name type="common">Bloodfluke planorb</name>
    <name type="synonym">Freshwater snail</name>
    <dbReference type="NCBI Taxonomy" id="6526"/>
    <lineage>
        <taxon>Eukaryota</taxon>
        <taxon>Metazoa</taxon>
        <taxon>Spiralia</taxon>
        <taxon>Lophotrochozoa</taxon>
        <taxon>Mollusca</taxon>
        <taxon>Gastropoda</taxon>
        <taxon>Heterobranchia</taxon>
        <taxon>Euthyneura</taxon>
        <taxon>Panpulmonata</taxon>
        <taxon>Hygrophila</taxon>
        <taxon>Lymnaeoidea</taxon>
        <taxon>Planorbidae</taxon>
        <taxon>Biomphalaria</taxon>
    </lineage>
</organism>
<dbReference type="OrthoDB" id="76293at2759"/>
<feature type="domain" description="Endoplasmic reticulum metallopeptidase 1/1-A TM" evidence="18">
    <location>
        <begin position="441"/>
        <end position="653"/>
    </location>
</feature>
<feature type="compositionally biased region" description="Basic and acidic residues" evidence="14">
    <location>
        <begin position="17"/>
        <end position="27"/>
    </location>
</feature>
<dbReference type="RefSeq" id="XP_055885877.1">
    <property type="nucleotide sequence ID" value="XM_056029902.1"/>
</dbReference>
<dbReference type="GO" id="GO:0005789">
    <property type="term" value="C:endoplasmic reticulum membrane"/>
    <property type="evidence" value="ECO:0007669"/>
    <property type="project" value="UniProtKB-SubCell"/>
</dbReference>
<accession>A0A9W3AEZ8</accession>
<feature type="transmembrane region" description="Helical" evidence="15">
    <location>
        <begin position="448"/>
        <end position="473"/>
    </location>
</feature>
<evidence type="ECO:0000313" key="19">
    <source>
        <dbReference type="Proteomes" id="UP001165740"/>
    </source>
</evidence>
<dbReference type="RefSeq" id="XP_055885874.1">
    <property type="nucleotide sequence ID" value="XM_056029899.1"/>
</dbReference>
<dbReference type="PANTHER" id="PTHR12147:SF22">
    <property type="entry name" value="ENDOPLASMIC RETICULUM METALLOPEPTIDASE 1"/>
    <property type="match status" value="1"/>
</dbReference>
<evidence type="ECO:0000256" key="2">
    <source>
        <dbReference type="ARBA" id="ARBA00004477"/>
    </source>
</evidence>
<dbReference type="InterPro" id="IPR053974">
    <property type="entry name" value="ERMP1_1-A_TM"/>
</dbReference>
<feature type="transmembrane region" description="Helical" evidence="15">
    <location>
        <begin position="406"/>
        <end position="427"/>
    </location>
</feature>
<evidence type="ECO:0000313" key="23">
    <source>
        <dbReference type="RefSeq" id="XP_055885876.1"/>
    </source>
</evidence>
<keyword evidence="9" id="KW-0862">Zinc</keyword>
<evidence type="ECO:0000256" key="6">
    <source>
        <dbReference type="ARBA" id="ARBA00022723"/>
    </source>
</evidence>
<feature type="domain" description="Endoplasmic reticulum metallopeptidase 1-like C-terminal" evidence="17">
    <location>
        <begin position="673"/>
        <end position="903"/>
    </location>
</feature>
<evidence type="ECO:0000256" key="5">
    <source>
        <dbReference type="ARBA" id="ARBA00022692"/>
    </source>
</evidence>
<evidence type="ECO:0000256" key="15">
    <source>
        <dbReference type="SAM" id="Phobius"/>
    </source>
</evidence>
<dbReference type="GO" id="GO:0046872">
    <property type="term" value="F:metal ion binding"/>
    <property type="evidence" value="ECO:0007669"/>
    <property type="project" value="UniProtKB-KW"/>
</dbReference>
<feature type="region of interest" description="Disordered" evidence="14">
    <location>
        <begin position="1"/>
        <end position="39"/>
    </location>
</feature>
<evidence type="ECO:0000256" key="10">
    <source>
        <dbReference type="ARBA" id="ARBA00022989"/>
    </source>
</evidence>
<keyword evidence="7" id="KW-0378">Hydrolase</keyword>
<keyword evidence="10 15" id="KW-1133">Transmembrane helix</keyword>
<evidence type="ECO:0000256" key="7">
    <source>
        <dbReference type="ARBA" id="ARBA00022801"/>
    </source>
</evidence>
<keyword evidence="13" id="KW-0325">Glycoprotein</keyword>
<feature type="transmembrane region" description="Helical" evidence="15">
    <location>
        <begin position="485"/>
        <end position="504"/>
    </location>
</feature>
<dbReference type="Pfam" id="PF22249">
    <property type="entry name" value="ERMP1-TM"/>
    <property type="match status" value="1"/>
</dbReference>
<evidence type="ECO:0000313" key="22">
    <source>
        <dbReference type="RefSeq" id="XP_055885875.1"/>
    </source>
</evidence>
<comment type="subcellular location">
    <subcellularLocation>
        <location evidence="2">Endoplasmic reticulum membrane</location>
        <topology evidence="2">Multi-pass membrane protein</topology>
    </subcellularLocation>
</comment>
<dbReference type="RefSeq" id="XP_055885873.1">
    <property type="nucleotide sequence ID" value="XM_056029898.1"/>
</dbReference>
<comment type="similarity">
    <text evidence="3">Belongs to the peptidase M28 family.</text>
</comment>
<feature type="transmembrane region" description="Helical" evidence="15">
    <location>
        <begin position="516"/>
        <end position="538"/>
    </location>
</feature>
<evidence type="ECO:0000259" key="16">
    <source>
        <dbReference type="Pfam" id="PF04389"/>
    </source>
</evidence>
<feature type="transmembrane region" description="Helical" evidence="15">
    <location>
        <begin position="571"/>
        <end position="599"/>
    </location>
</feature>
<keyword evidence="19" id="KW-1185">Reference proteome</keyword>
<dbReference type="FunFam" id="3.40.630.10:FF:000008">
    <property type="entry name" value="Endoplasmic reticulum metallopeptidase 1"/>
    <property type="match status" value="1"/>
</dbReference>
<dbReference type="GO" id="GO:0006508">
    <property type="term" value="P:proteolysis"/>
    <property type="evidence" value="ECO:0007669"/>
    <property type="project" value="UniProtKB-KW"/>
</dbReference>
<name>A0A9W3AEZ8_BIOGL</name>
<feature type="transmembrane region" description="Helical" evidence="15">
    <location>
        <begin position="544"/>
        <end position="564"/>
    </location>
</feature>
<evidence type="ECO:0000256" key="9">
    <source>
        <dbReference type="ARBA" id="ARBA00022833"/>
    </source>
</evidence>
<evidence type="ECO:0000256" key="8">
    <source>
        <dbReference type="ARBA" id="ARBA00022824"/>
    </source>
</evidence>
<evidence type="ECO:0000256" key="11">
    <source>
        <dbReference type="ARBA" id="ARBA00023049"/>
    </source>
</evidence>
<dbReference type="InterPro" id="IPR048024">
    <property type="entry name" value="Fxna-like_M28_dom"/>
</dbReference>
<feature type="domain" description="Peptidase M28" evidence="16">
    <location>
        <begin position="176"/>
        <end position="372"/>
    </location>
</feature>
<dbReference type="CDD" id="cd03875">
    <property type="entry name" value="M28_Fxna_like"/>
    <property type="match status" value="1"/>
</dbReference>
<evidence type="ECO:0000259" key="17">
    <source>
        <dbReference type="Pfam" id="PF22248"/>
    </source>
</evidence>
<feature type="transmembrane region" description="Helical" evidence="15">
    <location>
        <begin position="641"/>
        <end position="663"/>
    </location>
</feature>
<feature type="transmembrane region" description="Helical" evidence="15">
    <location>
        <begin position="56"/>
        <end position="75"/>
    </location>
</feature>
<evidence type="ECO:0000256" key="12">
    <source>
        <dbReference type="ARBA" id="ARBA00023136"/>
    </source>
</evidence>
<dbReference type="PANTHER" id="PTHR12147">
    <property type="entry name" value="METALLOPEPTIDASE M28 FAMILY MEMBER"/>
    <property type="match status" value="1"/>
</dbReference>
<reference evidence="20 21" key="1">
    <citation type="submission" date="2025-04" db="UniProtKB">
        <authorList>
            <consortium name="RefSeq"/>
        </authorList>
    </citation>
    <scope>IDENTIFICATION</scope>
</reference>
<comment type="cofactor">
    <cofactor evidence="1">
        <name>Zn(2+)</name>
        <dbReference type="ChEBI" id="CHEBI:29105"/>
    </cofactor>
</comment>
<dbReference type="Gene3D" id="3.40.630.10">
    <property type="entry name" value="Zn peptidases"/>
    <property type="match status" value="1"/>
</dbReference>
<keyword evidence="11" id="KW-0482">Metalloprotease</keyword>
<dbReference type="Pfam" id="PF04389">
    <property type="entry name" value="Peptidase_M28"/>
    <property type="match status" value="1"/>
</dbReference>
<proteinExistence type="inferred from homology"/>
<evidence type="ECO:0000256" key="3">
    <source>
        <dbReference type="ARBA" id="ARBA00010918"/>
    </source>
</evidence>
<keyword evidence="8" id="KW-0256">Endoplasmic reticulum</keyword>
<evidence type="ECO:0000256" key="4">
    <source>
        <dbReference type="ARBA" id="ARBA00022670"/>
    </source>
</evidence>
<sequence>MDDNLRQRYAPISGSDVDSRNTLDHQEQPSNSAEQPDVVYNATANRQDRQTARPRAAVAYIIIVAFYVLIVIFVHRRMNSYPTPKNKDNSCTFQFREENARKHLDILTGFGPRVVGSKANEKAKHYILDSVNSIIAEQINNISIDIDLQTANGSFILDFVNNGVGHFSSVYQNLENIVVKVSQYQEAESSVLVNCHYDTVVDSPGAGDDAASCCVMLEILRVLSQTHQTDLHLMHNVIFLFNSAEENILQTSHAFITQHKWAPSIKAFVNLDSAGAGGWELVFQTGPEHPWLVKAYIEAAPYPHATVVGQEIFQTGLIPSDTDFRIFRDYGAIPGLDIAHIKNGYVYHTKNDLPRYIPAGCMQRGGENILATLKHLASSSKLTNPGEDKHGSLVFFDFLGFFMVSYPYRMSIILNCTTFLYVVVAYLKHFFKDRTDYSNKLKQLSVTVIAMLGTWLIIVLAPLAIACFLSAIGRSLSYYTYNLNVVWIFMLPSVTAALAFHLVLKRTVFKNIDAQTVVVLLRDVNLLLWSFILALMTAKGLMSSYLPLLFILCPACVYTILQVIGLKPTNLVFSLVAAFVPSLYIVFMFYILLMFLIPIMGRSEMANSPDLLIGVISSGPVLICLPYQIGFVYTHSKVGRVISTSAVVFGLALTCILITPAGFPYSANPNDASVQRGFLLHIDRQFHTTNSQLIHKDAYVWYKPVDYLGGEVLMQYAPWLIENAKKATCDGVYCGRPYLFPVLPHVDARKTYDFPAPKLNFTRVKVELLDRIHLNDSMVRLVLSMSGPSHVTVFISELQKAKIIKWDFGSNVPVEAVTLPFMRHTTTYFIYYSHAGPANTTWNFSMDIYLECNKTVSQSLLRMGFAGHHLHGPNQLTPVLLLLEQELPPWMVMMRWCATYDEFIF</sequence>
<dbReference type="InterPro" id="IPR045175">
    <property type="entry name" value="M28_fam"/>
</dbReference>
<evidence type="ECO:0000256" key="1">
    <source>
        <dbReference type="ARBA" id="ARBA00001947"/>
    </source>
</evidence>
<dbReference type="Proteomes" id="UP001165740">
    <property type="component" value="Chromosome 5"/>
</dbReference>
<evidence type="ECO:0000313" key="21">
    <source>
        <dbReference type="RefSeq" id="XP_055885874.1"/>
    </source>
</evidence>
<dbReference type="GO" id="GO:0008235">
    <property type="term" value="F:metalloexopeptidase activity"/>
    <property type="evidence" value="ECO:0007669"/>
    <property type="project" value="InterPro"/>
</dbReference>
<keyword evidence="6" id="KW-0479">Metal-binding</keyword>
<keyword evidence="5 15" id="KW-0812">Transmembrane</keyword>
<dbReference type="Pfam" id="PF22248">
    <property type="entry name" value="ERMP1_C"/>
    <property type="match status" value="1"/>
</dbReference>
<dbReference type="InterPro" id="IPR053973">
    <property type="entry name" value="ERMP1-like_C"/>
</dbReference>
<feature type="transmembrane region" description="Helical" evidence="15">
    <location>
        <begin position="611"/>
        <end position="629"/>
    </location>
</feature>
<evidence type="ECO:0000313" key="20">
    <source>
        <dbReference type="RefSeq" id="XP_055885873.1"/>
    </source>
</evidence>
<keyword evidence="4" id="KW-0645">Protease</keyword>